<reference evidence="2" key="1">
    <citation type="submission" date="2022-06" db="EMBL/GenBank/DDBJ databases">
        <title>Complete genome sequences of two strains of the flax pathogen Septoria linicola.</title>
        <authorList>
            <person name="Lapalu N."/>
            <person name="Simon A."/>
            <person name="Demenou B."/>
            <person name="Paumier D."/>
            <person name="Guillot M.-P."/>
            <person name="Gout L."/>
            <person name="Valade R."/>
        </authorList>
    </citation>
    <scope>NUCLEOTIDE SEQUENCE</scope>
    <source>
        <strain evidence="2">SE15195</strain>
    </source>
</reference>
<sequence length="55" mass="6117">MENEDLLTIAASIAVIVWSVVMNTLYNAEQHREKMASEGRAVGSRLRANVLQQTT</sequence>
<keyword evidence="1" id="KW-0472">Membrane</keyword>
<keyword evidence="1" id="KW-1133">Transmembrane helix</keyword>
<name>A0A9Q9ALU7_9PEZI</name>
<dbReference type="OrthoDB" id="10434243at2759"/>
<proteinExistence type="predicted"/>
<evidence type="ECO:0000313" key="3">
    <source>
        <dbReference type="Proteomes" id="UP001056384"/>
    </source>
</evidence>
<dbReference type="EMBL" id="CP099419">
    <property type="protein sequence ID" value="USW49343.1"/>
    <property type="molecule type" value="Genomic_DNA"/>
</dbReference>
<organism evidence="2 3">
    <name type="scientific">Septoria linicola</name>
    <dbReference type="NCBI Taxonomy" id="215465"/>
    <lineage>
        <taxon>Eukaryota</taxon>
        <taxon>Fungi</taxon>
        <taxon>Dikarya</taxon>
        <taxon>Ascomycota</taxon>
        <taxon>Pezizomycotina</taxon>
        <taxon>Dothideomycetes</taxon>
        <taxon>Dothideomycetidae</taxon>
        <taxon>Mycosphaerellales</taxon>
        <taxon>Mycosphaerellaceae</taxon>
        <taxon>Septoria</taxon>
    </lineage>
</organism>
<gene>
    <name evidence="2" type="ORF">Slin15195_G026620</name>
</gene>
<evidence type="ECO:0000313" key="2">
    <source>
        <dbReference type="EMBL" id="USW49343.1"/>
    </source>
</evidence>
<dbReference type="AlphaFoldDB" id="A0A9Q9ALU7"/>
<feature type="transmembrane region" description="Helical" evidence="1">
    <location>
        <begin position="6"/>
        <end position="26"/>
    </location>
</feature>
<keyword evidence="1" id="KW-0812">Transmembrane</keyword>
<dbReference type="Proteomes" id="UP001056384">
    <property type="component" value="Chromosome 2"/>
</dbReference>
<evidence type="ECO:0000256" key="1">
    <source>
        <dbReference type="SAM" id="Phobius"/>
    </source>
</evidence>
<accession>A0A9Q9ALU7</accession>
<protein>
    <submittedName>
        <fullName evidence="2">Uncharacterized protein</fullName>
    </submittedName>
</protein>
<keyword evidence="3" id="KW-1185">Reference proteome</keyword>